<gene>
    <name evidence="1" type="ORF">WICPIJ_005508</name>
</gene>
<evidence type="ECO:0000313" key="1">
    <source>
        <dbReference type="EMBL" id="KAH3683512.1"/>
    </source>
</evidence>
<reference evidence="1" key="1">
    <citation type="journal article" date="2021" name="Open Biol.">
        <title>Shared evolutionary footprints suggest mitochondrial oxidative damage underlies multiple complex I losses in fungi.</title>
        <authorList>
            <person name="Schikora-Tamarit M.A."/>
            <person name="Marcet-Houben M."/>
            <person name="Nosek J."/>
            <person name="Gabaldon T."/>
        </authorList>
    </citation>
    <scope>NUCLEOTIDE SEQUENCE</scope>
    <source>
        <strain evidence="1">CBS2887</strain>
    </source>
</reference>
<comment type="caution">
    <text evidence="1">The sequence shown here is derived from an EMBL/GenBank/DDBJ whole genome shotgun (WGS) entry which is preliminary data.</text>
</comment>
<dbReference type="AlphaFoldDB" id="A0A9P8Q3W5"/>
<dbReference type="EMBL" id="JAEUBG010003090">
    <property type="protein sequence ID" value="KAH3683512.1"/>
    <property type="molecule type" value="Genomic_DNA"/>
</dbReference>
<proteinExistence type="predicted"/>
<protein>
    <submittedName>
        <fullName evidence="1">Uncharacterized protein</fullName>
    </submittedName>
</protein>
<organism evidence="1 2">
    <name type="scientific">Wickerhamomyces pijperi</name>
    <name type="common">Yeast</name>
    <name type="synonym">Pichia pijperi</name>
    <dbReference type="NCBI Taxonomy" id="599730"/>
    <lineage>
        <taxon>Eukaryota</taxon>
        <taxon>Fungi</taxon>
        <taxon>Dikarya</taxon>
        <taxon>Ascomycota</taxon>
        <taxon>Saccharomycotina</taxon>
        <taxon>Saccharomycetes</taxon>
        <taxon>Phaffomycetales</taxon>
        <taxon>Wickerhamomycetaceae</taxon>
        <taxon>Wickerhamomyces</taxon>
    </lineage>
</organism>
<evidence type="ECO:0000313" key="2">
    <source>
        <dbReference type="Proteomes" id="UP000774326"/>
    </source>
</evidence>
<sequence>MISLSFNLLILSSNCKEASHEADDLRPIKMTCCKPSNLPCQLVGKVPIKQETVSSESKSILDKNFVKMEINSMYSCSFVVFREATVDQNSCGKSINFSASSSETMAFKVIKICMEKP</sequence>
<dbReference type="Proteomes" id="UP000774326">
    <property type="component" value="Unassembled WGS sequence"/>
</dbReference>
<accession>A0A9P8Q3W5</accession>
<dbReference type="OrthoDB" id="10521572at2759"/>
<reference evidence="1" key="2">
    <citation type="submission" date="2021-01" db="EMBL/GenBank/DDBJ databases">
        <authorList>
            <person name="Schikora-Tamarit M.A."/>
        </authorList>
    </citation>
    <scope>NUCLEOTIDE SEQUENCE</scope>
    <source>
        <strain evidence="1">CBS2887</strain>
    </source>
</reference>
<keyword evidence="2" id="KW-1185">Reference proteome</keyword>
<name>A0A9P8Q3W5_WICPI</name>